<comment type="caution">
    <text evidence="2">The sequence shown here is derived from an EMBL/GenBank/DDBJ whole genome shotgun (WGS) entry which is preliminary data.</text>
</comment>
<reference evidence="2" key="1">
    <citation type="submission" date="2022-05" db="EMBL/GenBank/DDBJ databases">
        <title>A multi-omics perspective on studying reproductive biology in Daphnia sinensis.</title>
        <authorList>
            <person name="Jia J."/>
        </authorList>
    </citation>
    <scope>NUCLEOTIDE SEQUENCE</scope>
    <source>
        <strain evidence="2">WSL</strain>
    </source>
</reference>
<proteinExistence type="predicted"/>
<evidence type="ECO:0000313" key="3">
    <source>
        <dbReference type="Proteomes" id="UP000820818"/>
    </source>
</evidence>
<dbReference type="AlphaFoldDB" id="A0AAD5KFJ1"/>
<organism evidence="2 3">
    <name type="scientific">Daphnia sinensis</name>
    <dbReference type="NCBI Taxonomy" id="1820382"/>
    <lineage>
        <taxon>Eukaryota</taxon>
        <taxon>Metazoa</taxon>
        <taxon>Ecdysozoa</taxon>
        <taxon>Arthropoda</taxon>
        <taxon>Crustacea</taxon>
        <taxon>Branchiopoda</taxon>
        <taxon>Diplostraca</taxon>
        <taxon>Cladocera</taxon>
        <taxon>Anomopoda</taxon>
        <taxon>Daphniidae</taxon>
        <taxon>Daphnia</taxon>
        <taxon>Daphnia similis group</taxon>
    </lineage>
</organism>
<feature type="compositionally biased region" description="Polar residues" evidence="1">
    <location>
        <begin position="227"/>
        <end position="245"/>
    </location>
</feature>
<evidence type="ECO:0000256" key="1">
    <source>
        <dbReference type="SAM" id="MobiDB-lite"/>
    </source>
</evidence>
<name>A0AAD5KFJ1_9CRUS</name>
<evidence type="ECO:0000313" key="2">
    <source>
        <dbReference type="EMBL" id="KAI9550779.1"/>
    </source>
</evidence>
<accession>A0AAD5KFJ1</accession>
<dbReference type="EMBL" id="WJBH02000089">
    <property type="protein sequence ID" value="KAI9550779.1"/>
    <property type="molecule type" value="Genomic_DNA"/>
</dbReference>
<keyword evidence="3" id="KW-1185">Reference proteome</keyword>
<gene>
    <name evidence="2" type="ORF">GHT06_004566</name>
</gene>
<sequence>MSRSRNPPTHRFAEPQLTVPTNGEIAAQEARLLVLRAATPSTNESAKPLRVAAKTIRNKNKRLVAVDKSHVKLFKENGVQSLFLVLSPNNKGTSWGIMFVGLMPSNLSIRLLGRSFLLVERKSGMVPPSQSALVGNSLDVGQPLLENRRTTTPGNEESTQGDDVERYASPMNRSSTSECDSNFLAQSDKQTMPVQFPIFGDTDFEARAAGTSPNSSILTQPLHRASRSSTTCPSEPFPMQQNRTNTSPISRISPFLFPMKVFKIFSFLLFGDVEKRSQPHVPTELQLHFRIPLDVSELLPSLGSVESRQFEQISLGYCYPL</sequence>
<dbReference type="Proteomes" id="UP000820818">
    <property type="component" value="Unassembled WGS sequence"/>
</dbReference>
<protein>
    <submittedName>
        <fullName evidence="2">Uncharacterized protein</fullName>
    </submittedName>
</protein>
<feature type="region of interest" description="Disordered" evidence="1">
    <location>
        <begin position="209"/>
        <end position="245"/>
    </location>
</feature>